<proteinExistence type="predicted"/>
<accession>A0A915JQ93</accession>
<reference evidence="2" key="1">
    <citation type="submission" date="2022-11" db="UniProtKB">
        <authorList>
            <consortium name="WormBaseParasite"/>
        </authorList>
    </citation>
    <scope>IDENTIFICATION</scope>
</reference>
<protein>
    <submittedName>
        <fullName evidence="2">Uncharacterized protein</fullName>
    </submittedName>
</protein>
<evidence type="ECO:0000313" key="1">
    <source>
        <dbReference type="Proteomes" id="UP000887565"/>
    </source>
</evidence>
<dbReference type="Proteomes" id="UP000887565">
    <property type="component" value="Unplaced"/>
</dbReference>
<name>A0A915JQ93_ROMCU</name>
<evidence type="ECO:0000313" key="2">
    <source>
        <dbReference type="WBParaSite" id="nRc.2.0.1.t28424-RA"/>
    </source>
</evidence>
<sequence length="83" mass="8894">MSQGVEISSENVVDVEVGSQEIESVKTNKNADIIQIPVELESEAVSETGGDVSVAEDDRTLEQVADIAVDVNQEPASKQSIHR</sequence>
<keyword evidence="1" id="KW-1185">Reference proteome</keyword>
<dbReference type="WBParaSite" id="nRc.2.0.1.t28424-RA">
    <property type="protein sequence ID" value="nRc.2.0.1.t28424-RA"/>
    <property type="gene ID" value="nRc.2.0.1.g28424"/>
</dbReference>
<organism evidence="1 2">
    <name type="scientific">Romanomermis culicivorax</name>
    <name type="common">Nematode worm</name>
    <dbReference type="NCBI Taxonomy" id="13658"/>
    <lineage>
        <taxon>Eukaryota</taxon>
        <taxon>Metazoa</taxon>
        <taxon>Ecdysozoa</taxon>
        <taxon>Nematoda</taxon>
        <taxon>Enoplea</taxon>
        <taxon>Dorylaimia</taxon>
        <taxon>Mermithida</taxon>
        <taxon>Mermithoidea</taxon>
        <taxon>Mermithidae</taxon>
        <taxon>Romanomermis</taxon>
    </lineage>
</organism>
<dbReference type="AlphaFoldDB" id="A0A915JQ93"/>